<feature type="compositionally biased region" description="Low complexity" evidence="1">
    <location>
        <begin position="393"/>
        <end position="410"/>
    </location>
</feature>
<feature type="region of interest" description="Disordered" evidence="1">
    <location>
        <begin position="1"/>
        <end position="185"/>
    </location>
</feature>
<reference evidence="4" key="1">
    <citation type="journal article" date="2015" name="Genome Announc.">
        <title>Draft genome sequence of the fungus Penicillium brasilianum MG11.</title>
        <authorList>
            <person name="Horn F."/>
            <person name="Linde J."/>
            <person name="Mattern D.J."/>
            <person name="Walther G."/>
            <person name="Guthke R."/>
            <person name="Brakhage A.A."/>
            <person name="Valiante V."/>
        </authorList>
    </citation>
    <scope>NUCLEOTIDE SEQUENCE [LARGE SCALE GENOMIC DNA]</scope>
    <source>
        <strain evidence="4">MG11</strain>
    </source>
</reference>
<organism evidence="3 4">
    <name type="scientific">Penicillium brasilianum</name>
    <dbReference type="NCBI Taxonomy" id="104259"/>
    <lineage>
        <taxon>Eukaryota</taxon>
        <taxon>Fungi</taxon>
        <taxon>Dikarya</taxon>
        <taxon>Ascomycota</taxon>
        <taxon>Pezizomycotina</taxon>
        <taxon>Eurotiomycetes</taxon>
        <taxon>Eurotiomycetidae</taxon>
        <taxon>Eurotiales</taxon>
        <taxon>Aspergillaceae</taxon>
        <taxon>Penicillium</taxon>
    </lineage>
</organism>
<keyword evidence="4" id="KW-1185">Reference proteome</keyword>
<evidence type="ECO:0000313" key="4">
    <source>
        <dbReference type="Proteomes" id="UP000042958"/>
    </source>
</evidence>
<feature type="region of interest" description="Disordered" evidence="1">
    <location>
        <begin position="454"/>
        <end position="498"/>
    </location>
</feature>
<dbReference type="InterPro" id="IPR056223">
    <property type="entry name" value="PH_24"/>
</dbReference>
<evidence type="ECO:0000313" key="3">
    <source>
        <dbReference type="EMBL" id="CEO59039.1"/>
    </source>
</evidence>
<evidence type="ECO:0000256" key="1">
    <source>
        <dbReference type="SAM" id="MobiDB-lite"/>
    </source>
</evidence>
<feature type="compositionally biased region" description="Low complexity" evidence="1">
    <location>
        <begin position="69"/>
        <end position="81"/>
    </location>
</feature>
<feature type="compositionally biased region" description="Low complexity" evidence="1">
    <location>
        <begin position="7"/>
        <end position="19"/>
    </location>
</feature>
<evidence type="ECO:0000259" key="2">
    <source>
        <dbReference type="Pfam" id="PF24345"/>
    </source>
</evidence>
<protein>
    <recommendedName>
        <fullName evidence="2">PH domain-containing protein</fullName>
    </recommendedName>
</protein>
<gene>
    <name evidence="3" type="ORF">PMG11_03728</name>
</gene>
<feature type="region of interest" description="Disordered" evidence="1">
    <location>
        <begin position="383"/>
        <end position="410"/>
    </location>
</feature>
<dbReference type="Proteomes" id="UP000042958">
    <property type="component" value="Unassembled WGS sequence"/>
</dbReference>
<feature type="compositionally biased region" description="Basic residues" evidence="1">
    <location>
        <begin position="45"/>
        <end position="55"/>
    </location>
</feature>
<name>A0A0F7VAW3_PENBI</name>
<dbReference type="EMBL" id="CDHK01000003">
    <property type="protein sequence ID" value="CEO59039.1"/>
    <property type="molecule type" value="Genomic_DNA"/>
</dbReference>
<accession>A0A0F7VAW3</accession>
<feature type="compositionally biased region" description="Low complexity" evidence="1">
    <location>
        <begin position="161"/>
        <end position="176"/>
    </location>
</feature>
<dbReference type="OrthoDB" id="5408934at2759"/>
<dbReference type="STRING" id="104259.A0A0F7VAW3"/>
<feature type="compositionally biased region" description="Low complexity" evidence="1">
    <location>
        <begin position="481"/>
        <end position="490"/>
    </location>
</feature>
<dbReference type="AlphaFoldDB" id="A0A0F7VAW3"/>
<proteinExistence type="predicted"/>
<sequence>MIPKIRSTSSQTHLSSPSTIDPEHEEDYPPLESVPDQEPLATPTKSKRRKSRRKSKHDDAPPPPPPHRSPSSSSNKLSNSPVLTPSGVRLKRRGSSPLKHEYEPSTASDYSETDSDASTVRRYTYSSSEYSQSSTDSDSYSSASDEEEDVSDLPKPKAIHSTTSDASSLSPSNSASQGGYRTVPLQPTKSTKAIASIFAWSDKGSWDSLVPDECSIIVSPGLIEAFKMASDSNPSSRPLISMELTPLVPIRRGTAIDISIRSPPTDRSKITSSNNIMFRSRSPDECDALYSLINQARINNPTYIALQNARGPVYDNHMPTFEQPDSREGNRWFGFPRRRKSYRASDSPRSLAEGSESSVGTMSSAFSALKRFGGGSKMFNISRSTVESRSGREGSMYSGSGGSSDPSPSSGIGRIAAAIKGADGIGLSNAKIRLYLRESASKWRDMGAARLTIMPAPLKNPPSRPGTAVSARSEGSRDDSTSPPSSGAATPRRDVEPEKRIIIRGKTRGEVLLDVCLPESSFERIARTGIAVSVYEENEGGIIAQKGGVNTSTQRIYMIQLKSEAEAAYTFGLVGKLRY</sequence>
<feature type="compositionally biased region" description="Low complexity" evidence="1">
    <location>
        <begin position="117"/>
        <end position="143"/>
    </location>
</feature>
<feature type="domain" description="PH" evidence="2">
    <location>
        <begin position="186"/>
        <end position="311"/>
    </location>
</feature>
<dbReference type="Pfam" id="PF24345">
    <property type="entry name" value="PH_24"/>
    <property type="match status" value="1"/>
</dbReference>